<accession>S7Z6J9</accession>
<protein>
    <submittedName>
        <fullName evidence="1">Uncharacterized protein</fullName>
    </submittedName>
</protein>
<keyword evidence="2" id="KW-1185">Reference proteome</keyword>
<dbReference type="Proteomes" id="UP000019376">
    <property type="component" value="Unassembled WGS sequence"/>
</dbReference>
<dbReference type="AlphaFoldDB" id="S7Z6J9"/>
<evidence type="ECO:0000313" key="1">
    <source>
        <dbReference type="EMBL" id="EPS25759.1"/>
    </source>
</evidence>
<dbReference type="OrthoDB" id="4362278at2759"/>
<dbReference type="eggNOG" id="ENOG502SKW0">
    <property type="taxonomic scope" value="Eukaryota"/>
</dbReference>
<evidence type="ECO:0000313" key="2">
    <source>
        <dbReference type="Proteomes" id="UP000019376"/>
    </source>
</evidence>
<reference evidence="1 2" key="1">
    <citation type="journal article" date="2013" name="PLoS ONE">
        <title>Genomic and secretomic analyses reveal unique features of the lignocellulolytic enzyme system of Penicillium decumbens.</title>
        <authorList>
            <person name="Liu G."/>
            <person name="Zhang L."/>
            <person name="Wei X."/>
            <person name="Zou G."/>
            <person name="Qin Y."/>
            <person name="Ma L."/>
            <person name="Li J."/>
            <person name="Zheng H."/>
            <person name="Wang S."/>
            <person name="Wang C."/>
            <person name="Xun L."/>
            <person name="Zhao G.-P."/>
            <person name="Zhou Z."/>
            <person name="Qu Y."/>
        </authorList>
    </citation>
    <scope>NUCLEOTIDE SEQUENCE [LARGE SCALE GENOMIC DNA]</scope>
    <source>
        <strain evidence="2">114-2 / CGMCC 5302</strain>
    </source>
</reference>
<name>S7Z6J9_PENO1</name>
<gene>
    <name evidence="1" type="ORF">PDE_00695</name>
</gene>
<dbReference type="EMBL" id="KB644408">
    <property type="protein sequence ID" value="EPS25759.1"/>
    <property type="molecule type" value="Genomic_DNA"/>
</dbReference>
<dbReference type="HOGENOM" id="CLU_1548127_0_0_1"/>
<sequence>MTSPKVPQGLGLNLKPIQSVDIITGIIKKEPVGLPETLWNLLRGSVSIRTADEQRVHMFRNATTSTLPDSWFGHTVLRALRASLALCSYPTQIKIVHNDSKIEMLVDLKRRTVMVDQHFFDVSKVHGRTCRPGASVLVNGPFLCDYAVEELFAAAQDGLSKYNPPIITHERRR</sequence>
<dbReference type="PhylomeDB" id="S7Z6J9"/>
<organism evidence="1 2">
    <name type="scientific">Penicillium oxalicum (strain 114-2 / CGMCC 5302)</name>
    <name type="common">Penicillium decumbens</name>
    <dbReference type="NCBI Taxonomy" id="933388"/>
    <lineage>
        <taxon>Eukaryota</taxon>
        <taxon>Fungi</taxon>
        <taxon>Dikarya</taxon>
        <taxon>Ascomycota</taxon>
        <taxon>Pezizomycotina</taxon>
        <taxon>Eurotiomycetes</taxon>
        <taxon>Eurotiomycetidae</taxon>
        <taxon>Eurotiales</taxon>
        <taxon>Aspergillaceae</taxon>
        <taxon>Penicillium</taxon>
    </lineage>
</organism>
<proteinExistence type="predicted"/>